<sequence length="50" mass="5938">METYARLARGCRPRGCRAPARRVRGRRVRYHIGCEPGQINGRRWRRTATR</sequence>
<organism evidence="1 2">
    <name type="scientific">Streptomyces melanosporofaciens</name>
    <dbReference type="NCBI Taxonomy" id="67327"/>
    <lineage>
        <taxon>Bacteria</taxon>
        <taxon>Bacillati</taxon>
        <taxon>Actinomycetota</taxon>
        <taxon>Actinomycetes</taxon>
        <taxon>Kitasatosporales</taxon>
        <taxon>Streptomycetaceae</taxon>
        <taxon>Streptomyces</taxon>
        <taxon>Streptomyces violaceusniger group</taxon>
    </lineage>
</organism>
<accession>A0A1H4LR32</accession>
<dbReference type="RefSeq" id="WP_372458418.1">
    <property type="nucleotide sequence ID" value="NZ_FNST01000002.1"/>
</dbReference>
<protein>
    <recommendedName>
        <fullName evidence="3">Tryptophan synthase subunit(Beta)</fullName>
    </recommendedName>
</protein>
<dbReference type="EMBL" id="FNST01000002">
    <property type="protein sequence ID" value="SEB72735.1"/>
    <property type="molecule type" value="Genomic_DNA"/>
</dbReference>
<evidence type="ECO:0000313" key="1">
    <source>
        <dbReference type="EMBL" id="SEB72735.1"/>
    </source>
</evidence>
<dbReference type="AlphaFoldDB" id="A0A1H4LR32"/>
<dbReference type="InterPro" id="IPR058113">
    <property type="entry name" value="TrpM_modulator"/>
</dbReference>
<dbReference type="Proteomes" id="UP000198609">
    <property type="component" value="Unassembled WGS sequence"/>
</dbReference>
<proteinExistence type="predicted"/>
<evidence type="ECO:0000313" key="2">
    <source>
        <dbReference type="Proteomes" id="UP000198609"/>
    </source>
</evidence>
<reference evidence="2" key="1">
    <citation type="submission" date="2016-10" db="EMBL/GenBank/DDBJ databases">
        <authorList>
            <person name="Varghese N."/>
            <person name="Submissions S."/>
        </authorList>
    </citation>
    <scope>NUCLEOTIDE SEQUENCE [LARGE SCALE GENOMIC DNA]</scope>
    <source>
        <strain evidence="2">DSM 40318</strain>
    </source>
</reference>
<dbReference type="NCBIfam" id="NF047334">
    <property type="entry name" value="modulat_TrpM"/>
    <property type="match status" value="1"/>
</dbReference>
<evidence type="ECO:0008006" key="3">
    <source>
        <dbReference type="Google" id="ProtNLM"/>
    </source>
</evidence>
<gene>
    <name evidence="1" type="ORF">SAMN04490356_1443</name>
</gene>
<name>A0A1H4LR32_STRMJ</name>
<keyword evidence="2" id="KW-1185">Reference proteome</keyword>